<dbReference type="AlphaFoldDB" id="A0A9Q5I1A8"/>
<comment type="caution">
    <text evidence="2">The sequence shown here is derived from an EMBL/GenBank/DDBJ whole genome shotgun (WGS) entry which is preliminary data.</text>
</comment>
<gene>
    <name evidence="2" type="ORF">A7U60_g3414</name>
</gene>
<evidence type="ECO:0008006" key="4">
    <source>
        <dbReference type="Google" id="ProtNLM"/>
    </source>
</evidence>
<feature type="signal peptide" evidence="1">
    <location>
        <begin position="1"/>
        <end position="19"/>
    </location>
</feature>
<organism evidence="2 3">
    <name type="scientific">Sanghuangporus baumii</name>
    <name type="common">Phellinus baumii</name>
    <dbReference type="NCBI Taxonomy" id="108892"/>
    <lineage>
        <taxon>Eukaryota</taxon>
        <taxon>Fungi</taxon>
        <taxon>Dikarya</taxon>
        <taxon>Basidiomycota</taxon>
        <taxon>Agaricomycotina</taxon>
        <taxon>Agaricomycetes</taxon>
        <taxon>Hymenochaetales</taxon>
        <taxon>Hymenochaetaceae</taxon>
        <taxon>Sanghuangporus</taxon>
    </lineage>
</organism>
<feature type="chain" id="PRO_5040488324" description="Hydrophobin" evidence="1">
    <location>
        <begin position="20"/>
        <end position="100"/>
    </location>
</feature>
<reference evidence="2" key="1">
    <citation type="submission" date="2016-06" db="EMBL/GenBank/DDBJ databases">
        <title>Draft Genome sequence of the fungus Inonotus baumii.</title>
        <authorList>
            <person name="Zhu H."/>
            <person name="Lin W."/>
        </authorList>
    </citation>
    <scope>NUCLEOTIDE SEQUENCE</scope>
    <source>
        <strain evidence="2">821</strain>
    </source>
</reference>
<protein>
    <recommendedName>
        <fullName evidence="4">Hydrophobin</fullName>
    </recommendedName>
</protein>
<sequence>MQFFSKIAIVAMFTASVAATPITETDKRQLSGIPSIVCLTGPLGDIGSSIIDGSGIGIIGCPSDETCTALDIPIIGELLPIGVSLAADSHKARHELINLL</sequence>
<accession>A0A9Q5I1A8</accession>
<dbReference type="Proteomes" id="UP000757232">
    <property type="component" value="Unassembled WGS sequence"/>
</dbReference>
<evidence type="ECO:0000313" key="3">
    <source>
        <dbReference type="Proteomes" id="UP000757232"/>
    </source>
</evidence>
<dbReference type="EMBL" id="LNZH02000156">
    <property type="protein sequence ID" value="OCB89437.1"/>
    <property type="molecule type" value="Genomic_DNA"/>
</dbReference>
<name>A0A9Q5I1A8_SANBA</name>
<proteinExistence type="predicted"/>
<keyword evidence="1" id="KW-0732">Signal</keyword>
<evidence type="ECO:0000256" key="1">
    <source>
        <dbReference type="SAM" id="SignalP"/>
    </source>
</evidence>
<evidence type="ECO:0000313" key="2">
    <source>
        <dbReference type="EMBL" id="OCB89437.1"/>
    </source>
</evidence>
<keyword evidence="3" id="KW-1185">Reference proteome</keyword>